<dbReference type="GO" id="GO:0003723">
    <property type="term" value="F:RNA binding"/>
    <property type="evidence" value="ECO:0007669"/>
    <property type="project" value="UniProtKB-UniRule"/>
</dbReference>
<evidence type="ECO:0000256" key="1">
    <source>
        <dbReference type="ARBA" id="ARBA00010632"/>
    </source>
</evidence>
<evidence type="ECO:0000256" key="3">
    <source>
        <dbReference type="ARBA" id="ARBA00022603"/>
    </source>
</evidence>
<evidence type="ECO:0000256" key="4">
    <source>
        <dbReference type="ARBA" id="ARBA00022679"/>
    </source>
</evidence>
<dbReference type="GO" id="GO:1990259">
    <property type="term" value="F:histone H2AQ104 methyltransferase activity"/>
    <property type="evidence" value="ECO:0007669"/>
    <property type="project" value="TreeGrafter"/>
</dbReference>
<feature type="binding site" evidence="7">
    <location>
        <begin position="99"/>
        <end position="100"/>
    </location>
    <ligand>
        <name>S-adenosyl-L-methionine</name>
        <dbReference type="ChEBI" id="CHEBI:59789"/>
    </ligand>
</feature>
<keyword evidence="2 7" id="KW-0698">rRNA processing</keyword>
<dbReference type="Proteomes" id="UP000053695">
    <property type="component" value="Unassembled WGS sequence"/>
</dbReference>
<dbReference type="InterPro" id="IPR029063">
    <property type="entry name" value="SAM-dependent_MTases_sf"/>
</dbReference>
<gene>
    <name evidence="7" type="primary">flpA</name>
    <name evidence="8" type="ORF">J422_06917</name>
</gene>
<dbReference type="PRINTS" id="PR00052">
    <property type="entry name" value="FIBRILLARIN"/>
</dbReference>
<dbReference type="PANTHER" id="PTHR10335">
    <property type="entry name" value="RRNA 2-O-METHYLTRANSFERASE FIBRILLARIN"/>
    <property type="match status" value="1"/>
</dbReference>
<keyword evidence="9" id="KW-1185">Reference proteome</keyword>
<protein>
    <recommendedName>
        <fullName evidence="7">Fibrillarin-like rRNA/tRNA 2'-O-methyltransferase</fullName>
        <ecNumber evidence="7">2.1.1.-</ecNumber>
    </recommendedName>
</protein>
<evidence type="ECO:0000256" key="7">
    <source>
        <dbReference type="HAMAP-Rule" id="MF_00351"/>
    </source>
</evidence>
<dbReference type="GO" id="GO:0008649">
    <property type="term" value="F:rRNA methyltransferase activity"/>
    <property type="evidence" value="ECO:0007669"/>
    <property type="project" value="TreeGrafter"/>
</dbReference>
<dbReference type="HAMAP" id="MF_00351">
    <property type="entry name" value="RNA_methyltransf_FlpA"/>
    <property type="match status" value="1"/>
</dbReference>
<feature type="binding site" evidence="7">
    <location>
        <begin position="81"/>
        <end position="82"/>
    </location>
    <ligand>
        <name>S-adenosyl-L-methionine</name>
        <dbReference type="ChEBI" id="CHEBI:59789"/>
    </ligand>
</feature>
<evidence type="ECO:0000313" key="9">
    <source>
        <dbReference type="Proteomes" id="UP000053695"/>
    </source>
</evidence>
<dbReference type="InterPro" id="IPR020813">
    <property type="entry name" value="Fibrillarin_CS"/>
</dbReference>
<dbReference type="PROSITE" id="PS00566">
    <property type="entry name" value="FIBRILLARIN"/>
    <property type="match status" value="1"/>
</dbReference>
<dbReference type="PIRSF" id="PIRSF006540">
    <property type="entry name" value="Nop17p"/>
    <property type="match status" value="1"/>
</dbReference>
<dbReference type="NCBIfam" id="NF003279">
    <property type="entry name" value="PRK04266.1-5"/>
    <property type="match status" value="1"/>
</dbReference>
<dbReference type="STRING" id="1069083.GCA_000371805_00932"/>
<accession>N6VR55</accession>
<dbReference type="NCBIfam" id="NF003276">
    <property type="entry name" value="PRK04266.1-2"/>
    <property type="match status" value="1"/>
</dbReference>
<dbReference type="PATRIC" id="fig|1069083.5.peg.1341"/>
<organism evidence="8 9">
    <name type="scientific">Methanocaldococcus villosus KIN24-T80</name>
    <dbReference type="NCBI Taxonomy" id="1069083"/>
    <lineage>
        <taxon>Archaea</taxon>
        <taxon>Methanobacteriati</taxon>
        <taxon>Methanobacteriota</taxon>
        <taxon>Methanomada group</taxon>
        <taxon>Methanococci</taxon>
        <taxon>Methanococcales</taxon>
        <taxon>Methanocaldococcaceae</taxon>
        <taxon>Methanocaldococcus</taxon>
    </lineage>
</organism>
<sequence length="222" mass="25632">MIKEIFENVYKIEIDGEERLATKALSSKRVYDERFIKINNVEYRVWNPNKSKLAAAIIKGLKFLPIKKGSKVLYLGASAGTTPSHVSDIVENGIVYAVEYSPRIIRELLDVAEDRKNIIPILGDANKPQEYSYIEKVDVIYEDVAQPNQAEILIKNAKWFLKENGYAMIAIKARSIDVVREPKEIFKEQKEILENNGFKVLEEIDIEPFEKDHIMFLLEWRG</sequence>
<dbReference type="SMART" id="SM01206">
    <property type="entry name" value="Fibrillarin"/>
    <property type="match status" value="1"/>
</dbReference>
<comment type="caution">
    <text evidence="8">The sequence shown here is derived from an EMBL/GenBank/DDBJ whole genome shotgun (WGS) entry which is preliminary data.</text>
</comment>
<dbReference type="InterPro" id="IPR000692">
    <property type="entry name" value="Fibrillarin"/>
</dbReference>
<feature type="binding site" evidence="7">
    <location>
        <begin position="143"/>
        <end position="146"/>
    </location>
    <ligand>
        <name>S-adenosyl-L-methionine</name>
        <dbReference type="ChEBI" id="CHEBI:59789"/>
    </ligand>
</feature>
<evidence type="ECO:0000313" key="8">
    <source>
        <dbReference type="EMBL" id="ENN95611.1"/>
    </source>
</evidence>
<dbReference type="NCBIfam" id="NF003277">
    <property type="entry name" value="PRK04266.1-3"/>
    <property type="match status" value="1"/>
</dbReference>
<dbReference type="SUPFAM" id="SSF53335">
    <property type="entry name" value="S-adenosyl-L-methionine-dependent methyltransferases"/>
    <property type="match status" value="1"/>
</dbReference>
<evidence type="ECO:0000256" key="5">
    <source>
        <dbReference type="ARBA" id="ARBA00022694"/>
    </source>
</evidence>
<keyword evidence="3 7" id="KW-0489">Methyltransferase</keyword>
<dbReference type="OrthoDB" id="6244at2157"/>
<dbReference type="GO" id="GO:0008033">
    <property type="term" value="P:tRNA processing"/>
    <property type="evidence" value="ECO:0007669"/>
    <property type="project" value="UniProtKB-UniRule"/>
</dbReference>
<dbReference type="Gene3D" id="3.30.200.20">
    <property type="entry name" value="Phosphorylase Kinase, domain 1"/>
    <property type="match status" value="1"/>
</dbReference>
<feature type="binding site" evidence="7">
    <location>
        <begin position="124"/>
        <end position="125"/>
    </location>
    <ligand>
        <name>S-adenosyl-L-methionine</name>
        <dbReference type="ChEBI" id="CHEBI:59789"/>
    </ligand>
</feature>
<dbReference type="PANTHER" id="PTHR10335:SF17">
    <property type="entry name" value="FIBRILLARIN"/>
    <property type="match status" value="1"/>
</dbReference>
<comment type="function">
    <text evidence="7">Involved in pre-rRNA and tRNA processing. Utilizes the methyl donor S-adenosyl-L-methionine to catalyze the site-specific 2'-hydroxyl methylation of ribose moieties in rRNA and tRNA. Site specificity is provided by a guide RNA that base pairs with the substrate. Methylation occurs at a characteristic distance from the sequence involved in base pairing with the guide RNA.</text>
</comment>
<dbReference type="EC" id="2.1.1.-" evidence="7"/>
<comment type="subunit">
    <text evidence="7">Interacts with nop5. Component of box C/D small ribonucleoprotein (sRNP) particles that contain rpl7ae, FlpA and nop5, plus a guide RNA.</text>
</comment>
<evidence type="ECO:0000256" key="6">
    <source>
        <dbReference type="ARBA" id="ARBA00022884"/>
    </source>
</evidence>
<dbReference type="Pfam" id="PF01269">
    <property type="entry name" value="Fibrillarin"/>
    <property type="match status" value="1"/>
</dbReference>
<name>N6VR55_9EURY</name>
<keyword evidence="5 7" id="KW-0819">tRNA processing</keyword>
<evidence type="ECO:0000256" key="2">
    <source>
        <dbReference type="ARBA" id="ARBA00022552"/>
    </source>
</evidence>
<dbReference type="Gene3D" id="3.40.50.150">
    <property type="entry name" value="Vaccinia Virus protein VP39"/>
    <property type="match status" value="1"/>
</dbReference>
<dbReference type="RefSeq" id="WP_004594595.1">
    <property type="nucleotide sequence ID" value="NZ_APMM01000064.1"/>
</dbReference>
<proteinExistence type="inferred from homology"/>
<keyword evidence="4 7" id="KW-0808">Transferase</keyword>
<comment type="similarity">
    <text evidence="1 7">Belongs to the methyltransferase superfamily. Fibrillarin family.</text>
</comment>
<dbReference type="GO" id="GO:0000494">
    <property type="term" value="P:box C/D sno(s)RNA 3'-end processing"/>
    <property type="evidence" value="ECO:0007669"/>
    <property type="project" value="TreeGrafter"/>
</dbReference>
<dbReference type="EMBL" id="APMM01000064">
    <property type="protein sequence ID" value="ENN95611.1"/>
    <property type="molecule type" value="Genomic_DNA"/>
</dbReference>
<dbReference type="AlphaFoldDB" id="N6VR55"/>
<keyword evidence="6 7" id="KW-0694">RNA-binding</keyword>
<reference evidence="8 9" key="1">
    <citation type="journal article" date="2013" name="Genome Announc.">
        <title>Draft Genome Sequence of a Highly Flagellated, Fast-Swimming Archaeon, Methanocaldococcus villosus Strain KIN24-T80 (DSM 22612).</title>
        <authorList>
            <person name="Thennarasu S."/>
            <person name="Polireddy D."/>
            <person name="Antony A."/>
            <person name="Yada M.R."/>
            <person name="Algarawi S."/>
            <person name="Sivakumar N."/>
        </authorList>
    </citation>
    <scope>NUCLEOTIDE SEQUENCE [LARGE SCALE GENOMIC DNA]</scope>
    <source>
        <strain evidence="8 9">KIN24-T80</strain>
    </source>
</reference>
<dbReference type="CDD" id="cd02440">
    <property type="entry name" value="AdoMet_MTases"/>
    <property type="match status" value="1"/>
</dbReference>